<feature type="transmembrane region" description="Helical" evidence="2">
    <location>
        <begin position="104"/>
        <end position="126"/>
    </location>
</feature>
<feature type="transmembrane region" description="Helical" evidence="2">
    <location>
        <begin position="56"/>
        <end position="75"/>
    </location>
</feature>
<name>A0A150N1D4_9BACL</name>
<dbReference type="PATRIC" id="fig|153151.4.peg.3197"/>
<keyword evidence="2" id="KW-0812">Transmembrane</keyword>
<gene>
    <name evidence="3" type="ORF">B4110_2208</name>
</gene>
<feature type="transmembrane region" description="Helical" evidence="2">
    <location>
        <begin position="146"/>
        <end position="164"/>
    </location>
</feature>
<keyword evidence="2" id="KW-0472">Membrane</keyword>
<dbReference type="Proteomes" id="UP000075324">
    <property type="component" value="Unassembled WGS sequence"/>
</dbReference>
<evidence type="ECO:0000256" key="2">
    <source>
        <dbReference type="SAM" id="Phobius"/>
    </source>
</evidence>
<reference evidence="3 4" key="1">
    <citation type="submission" date="2016-01" db="EMBL/GenBank/DDBJ databases">
        <title>Draft Genome Sequences of Seven Thermophilic Sporeformers Isolated from Foods.</title>
        <authorList>
            <person name="Berendsen E.M."/>
            <person name="Wells-Bennik M.H."/>
            <person name="Krawcyk A.O."/>
            <person name="De Jong A."/>
            <person name="Holsappel S."/>
            <person name="Eijlander R.T."/>
            <person name="Kuipers O.P."/>
        </authorList>
    </citation>
    <scope>NUCLEOTIDE SEQUENCE [LARGE SCALE GENOMIC DNA]</scope>
    <source>
        <strain evidence="3 4">B4110</strain>
    </source>
</reference>
<accession>A0A150N1D4</accession>
<evidence type="ECO:0000256" key="1">
    <source>
        <dbReference type="SAM" id="MobiDB-lite"/>
    </source>
</evidence>
<evidence type="ECO:0000313" key="4">
    <source>
        <dbReference type="Proteomes" id="UP000075324"/>
    </source>
</evidence>
<dbReference type="AlphaFoldDB" id="A0A150N1D4"/>
<dbReference type="RefSeq" id="WP_062678021.1">
    <property type="nucleotide sequence ID" value="NZ_LQYW01000051.1"/>
</dbReference>
<organism evidence="3 4">
    <name type="scientific">Parageobacillus toebii</name>
    <dbReference type="NCBI Taxonomy" id="153151"/>
    <lineage>
        <taxon>Bacteria</taxon>
        <taxon>Bacillati</taxon>
        <taxon>Bacillota</taxon>
        <taxon>Bacilli</taxon>
        <taxon>Bacillales</taxon>
        <taxon>Anoxybacillaceae</taxon>
        <taxon>Parageobacillus</taxon>
    </lineage>
</organism>
<sequence length="259" mass="30369">MERILFHISWVFVFFLVYSAWHDLPDDYLMILSMIAIFYFFITGTMRTGARDNGQIWVSIAYTLFVLGYMLWRMWIYGTDVVHLCYVSIIAFLVTYLKKIDTRYLKWAVTGYLLLCLFYALVRMITDDYPVIIALLDGVGLNGSTFAWKNWYVIAAFAAIFSLIEAKMSKANKFEIVLPKMQLHRGRRERKKEVSFEQTPYPREIHEAKVQAASYKETTQKSAERVDFIASQVQFQQNEKPSPKRPKSSGERVKDIKKR</sequence>
<feature type="transmembrane region" description="Helical" evidence="2">
    <location>
        <begin position="81"/>
        <end position="97"/>
    </location>
</feature>
<feature type="compositionally biased region" description="Basic and acidic residues" evidence="1">
    <location>
        <begin position="248"/>
        <end position="259"/>
    </location>
</feature>
<proteinExistence type="predicted"/>
<dbReference type="EMBL" id="LQYW01000051">
    <property type="protein sequence ID" value="KYD30517.1"/>
    <property type="molecule type" value="Genomic_DNA"/>
</dbReference>
<evidence type="ECO:0000313" key="3">
    <source>
        <dbReference type="EMBL" id="KYD30517.1"/>
    </source>
</evidence>
<comment type="caution">
    <text evidence="3">The sequence shown here is derived from an EMBL/GenBank/DDBJ whole genome shotgun (WGS) entry which is preliminary data.</text>
</comment>
<feature type="transmembrane region" description="Helical" evidence="2">
    <location>
        <begin position="29"/>
        <end position="49"/>
    </location>
</feature>
<protein>
    <submittedName>
        <fullName evidence="3">Uncharacterized protein</fullName>
    </submittedName>
</protein>
<feature type="region of interest" description="Disordered" evidence="1">
    <location>
        <begin position="234"/>
        <end position="259"/>
    </location>
</feature>
<keyword evidence="2" id="KW-1133">Transmembrane helix</keyword>